<dbReference type="EMBL" id="BAABFX010000038">
    <property type="protein sequence ID" value="GAA4400316.1"/>
    <property type="molecule type" value="Genomic_DNA"/>
</dbReference>
<organism evidence="3 4">
    <name type="scientific">Ornithinibacter aureus</name>
    <dbReference type="NCBI Taxonomy" id="622664"/>
    <lineage>
        <taxon>Bacteria</taxon>
        <taxon>Bacillati</taxon>
        <taxon>Actinomycetota</taxon>
        <taxon>Actinomycetes</taxon>
        <taxon>Micrococcales</taxon>
        <taxon>Intrasporangiaceae</taxon>
        <taxon>Ornithinibacter</taxon>
    </lineage>
</organism>
<feature type="signal peptide" evidence="2">
    <location>
        <begin position="1"/>
        <end position="33"/>
    </location>
</feature>
<dbReference type="SUPFAM" id="SSF110296">
    <property type="entry name" value="Oligoxyloglucan reducing end-specific cellobiohydrolase"/>
    <property type="match status" value="1"/>
</dbReference>
<dbReference type="NCBIfam" id="NF045728">
    <property type="entry name" value="glycosyl_F510_1955"/>
    <property type="match status" value="1"/>
</dbReference>
<feature type="chain" id="PRO_5045237446" description="Exo-alpha-sialidase" evidence="2">
    <location>
        <begin position="34"/>
        <end position="307"/>
    </location>
</feature>
<dbReference type="InterPro" id="IPR054817">
    <property type="entry name" value="Glycosyl_F510_1955-like"/>
</dbReference>
<reference evidence="4" key="1">
    <citation type="journal article" date="2019" name="Int. J. Syst. Evol. Microbiol.">
        <title>The Global Catalogue of Microorganisms (GCM) 10K type strain sequencing project: providing services to taxonomists for standard genome sequencing and annotation.</title>
        <authorList>
            <consortium name="The Broad Institute Genomics Platform"/>
            <consortium name="The Broad Institute Genome Sequencing Center for Infectious Disease"/>
            <person name="Wu L."/>
            <person name="Ma J."/>
        </authorList>
    </citation>
    <scope>NUCLEOTIDE SEQUENCE [LARGE SCALE GENOMIC DNA]</scope>
    <source>
        <strain evidence="4">JCM 17738</strain>
    </source>
</reference>
<dbReference type="Gene3D" id="2.130.10.10">
    <property type="entry name" value="YVTN repeat-like/Quinoprotein amine dehydrogenase"/>
    <property type="match status" value="1"/>
</dbReference>
<name>A0ABP8K4M0_9MICO</name>
<comment type="caution">
    <text evidence="3">The sequence shown here is derived from an EMBL/GenBank/DDBJ whole genome shotgun (WGS) entry which is preliminary data.</text>
</comment>
<proteinExistence type="predicted"/>
<dbReference type="RefSeq" id="WP_159902870.1">
    <property type="nucleotide sequence ID" value="NZ_BAABFX010000038.1"/>
</dbReference>
<feature type="region of interest" description="Disordered" evidence="1">
    <location>
        <begin position="36"/>
        <end position="62"/>
    </location>
</feature>
<evidence type="ECO:0008006" key="5">
    <source>
        <dbReference type="Google" id="ProtNLM"/>
    </source>
</evidence>
<dbReference type="Proteomes" id="UP001500390">
    <property type="component" value="Unassembled WGS sequence"/>
</dbReference>
<dbReference type="InterPro" id="IPR015943">
    <property type="entry name" value="WD40/YVTN_repeat-like_dom_sf"/>
</dbReference>
<gene>
    <name evidence="3" type="ORF">GCM10023153_27690</name>
</gene>
<evidence type="ECO:0000313" key="4">
    <source>
        <dbReference type="Proteomes" id="UP001500390"/>
    </source>
</evidence>
<protein>
    <recommendedName>
        <fullName evidence="5">Exo-alpha-sialidase</fullName>
    </recommendedName>
</protein>
<sequence length="307" mass="31309">MRERLSLSRPLSLLVAVISIGLVAACSASPASAPAPAAATSDAWGGTPSPEPVGPSASPGADELRLPSAHVHAIARDPGSGNVVVAAHDGLYVYDGATPKRVGPVIDLMGFTVAGPGHYYASGHPGTATDLPQPVGLIESRDGGNTWTVLSRGGASDFHALTTAGSTVVGFDGVLRSTADGRTWRDGNLDAQPRTLAGSRDGATVLATTPEGLTHSTDAGLSWRWSEQAPLLLMVAFGDGTTVAGLTPDGQVHTSTDAGQTWRATELLAPDAQALHASGEGEQLEILVANDRTILASTGGQPFQSMR</sequence>
<evidence type="ECO:0000256" key="1">
    <source>
        <dbReference type="SAM" id="MobiDB-lite"/>
    </source>
</evidence>
<accession>A0ABP8K4M0</accession>
<keyword evidence="4" id="KW-1185">Reference proteome</keyword>
<dbReference type="PROSITE" id="PS51257">
    <property type="entry name" value="PROKAR_LIPOPROTEIN"/>
    <property type="match status" value="1"/>
</dbReference>
<keyword evidence="2" id="KW-0732">Signal</keyword>
<evidence type="ECO:0000256" key="2">
    <source>
        <dbReference type="SAM" id="SignalP"/>
    </source>
</evidence>
<evidence type="ECO:0000313" key="3">
    <source>
        <dbReference type="EMBL" id="GAA4400316.1"/>
    </source>
</evidence>